<keyword evidence="4" id="KW-0645">Protease</keyword>
<comment type="function">
    <text evidence="1">Involved in the modulation of the specificity of the ClpAP-mediated ATP-dependent protein degradation.</text>
</comment>
<gene>
    <name evidence="1 4" type="primary">clpS</name>
    <name evidence="4" type="ORF">GCM10022278_06870</name>
</gene>
<protein>
    <recommendedName>
        <fullName evidence="1">ATP-dependent Clp protease adapter protein ClpS</fullName>
    </recommendedName>
</protein>
<dbReference type="Pfam" id="PF02617">
    <property type="entry name" value="ClpS"/>
    <property type="match status" value="1"/>
</dbReference>
<evidence type="ECO:0000259" key="3">
    <source>
        <dbReference type="Pfam" id="PF02617"/>
    </source>
</evidence>
<dbReference type="InterPro" id="IPR022935">
    <property type="entry name" value="ClpS"/>
</dbReference>
<comment type="similarity">
    <text evidence="1">Belongs to the ClpS family.</text>
</comment>
<accession>A0ABP7NMT2</accession>
<keyword evidence="5" id="KW-1185">Reference proteome</keyword>
<dbReference type="InterPro" id="IPR014719">
    <property type="entry name" value="Ribosomal_bL12_C/ClpS-like"/>
</dbReference>
<dbReference type="PANTHER" id="PTHR33473">
    <property type="entry name" value="ATP-DEPENDENT CLP PROTEASE ADAPTER PROTEIN CLPS1, CHLOROPLASTIC"/>
    <property type="match status" value="1"/>
</dbReference>
<reference evidence="5" key="1">
    <citation type="journal article" date="2019" name="Int. J. Syst. Evol. Microbiol.">
        <title>The Global Catalogue of Microorganisms (GCM) 10K type strain sequencing project: providing services to taxonomists for standard genome sequencing and annotation.</title>
        <authorList>
            <consortium name="The Broad Institute Genomics Platform"/>
            <consortium name="The Broad Institute Genome Sequencing Center for Infectious Disease"/>
            <person name="Wu L."/>
            <person name="Ma J."/>
        </authorList>
    </citation>
    <scope>NUCLEOTIDE SEQUENCE [LARGE SCALE GENOMIC DNA]</scope>
    <source>
        <strain evidence="5">JCM 17555</strain>
    </source>
</reference>
<dbReference type="Proteomes" id="UP001501337">
    <property type="component" value="Unassembled WGS sequence"/>
</dbReference>
<dbReference type="NCBIfam" id="NF000672">
    <property type="entry name" value="PRK00033.1-5"/>
    <property type="match status" value="1"/>
</dbReference>
<dbReference type="HAMAP" id="MF_00302">
    <property type="entry name" value="ClpS"/>
    <property type="match status" value="1"/>
</dbReference>
<dbReference type="NCBIfam" id="NF000669">
    <property type="entry name" value="PRK00033.1-2"/>
    <property type="match status" value="1"/>
</dbReference>
<dbReference type="EMBL" id="BAABBO010000001">
    <property type="protein sequence ID" value="GAA3950389.1"/>
    <property type="molecule type" value="Genomic_DNA"/>
</dbReference>
<dbReference type="PANTHER" id="PTHR33473:SF19">
    <property type="entry name" value="ATP-DEPENDENT CLP PROTEASE ADAPTER PROTEIN CLPS"/>
    <property type="match status" value="1"/>
</dbReference>
<evidence type="ECO:0000313" key="5">
    <source>
        <dbReference type="Proteomes" id="UP001501337"/>
    </source>
</evidence>
<comment type="subunit">
    <text evidence="1">Binds to the N-terminal domain of the chaperone ClpA.</text>
</comment>
<proteinExistence type="inferred from homology"/>
<name>A0ABP7NMT2_9GAMM</name>
<evidence type="ECO:0000256" key="2">
    <source>
        <dbReference type="SAM" id="MobiDB-lite"/>
    </source>
</evidence>
<feature type="domain" description="Adaptor protein ClpS core" evidence="3">
    <location>
        <begin position="51"/>
        <end position="129"/>
    </location>
</feature>
<dbReference type="GO" id="GO:0006508">
    <property type="term" value="P:proteolysis"/>
    <property type="evidence" value="ECO:0007669"/>
    <property type="project" value="UniProtKB-KW"/>
</dbReference>
<keyword evidence="4" id="KW-0378">Hydrolase</keyword>
<dbReference type="Gene3D" id="3.30.1390.10">
    <property type="match status" value="1"/>
</dbReference>
<organism evidence="4 5">
    <name type="scientific">Allohahella marinimesophila</name>
    <dbReference type="NCBI Taxonomy" id="1054972"/>
    <lineage>
        <taxon>Bacteria</taxon>
        <taxon>Pseudomonadati</taxon>
        <taxon>Pseudomonadota</taxon>
        <taxon>Gammaproteobacteria</taxon>
        <taxon>Oceanospirillales</taxon>
        <taxon>Hahellaceae</taxon>
        <taxon>Allohahella</taxon>
    </lineage>
</organism>
<evidence type="ECO:0000256" key="1">
    <source>
        <dbReference type="HAMAP-Rule" id="MF_00302"/>
    </source>
</evidence>
<dbReference type="InterPro" id="IPR003769">
    <property type="entry name" value="ClpS_core"/>
</dbReference>
<feature type="region of interest" description="Disordered" evidence="2">
    <location>
        <begin position="15"/>
        <end position="41"/>
    </location>
</feature>
<comment type="caution">
    <text evidence="4">The sequence shown here is derived from an EMBL/GenBank/DDBJ whole genome shotgun (WGS) entry which is preliminary data.</text>
</comment>
<sequence length="134" mass="14787">MGKVIDTRLELNSDSVNSRVSMTGDEGPREDEDRRGAGGLAVAPAKPALQRPAEYRVVMLNDDYTPMEFVVEVLMKFFGHNETKATEIMLTVHTQGRAICGVYSKDVAETKAAQVNQYAAECEHPLVCEIERAV</sequence>
<dbReference type="SUPFAM" id="SSF54736">
    <property type="entry name" value="ClpS-like"/>
    <property type="match status" value="1"/>
</dbReference>
<evidence type="ECO:0000313" key="4">
    <source>
        <dbReference type="EMBL" id="GAA3950389.1"/>
    </source>
</evidence>
<dbReference type="GO" id="GO:0008233">
    <property type="term" value="F:peptidase activity"/>
    <property type="evidence" value="ECO:0007669"/>
    <property type="project" value="UniProtKB-KW"/>
</dbReference>